<evidence type="ECO:0000313" key="1">
    <source>
        <dbReference type="EMBL" id="KAH8695393.1"/>
    </source>
</evidence>
<evidence type="ECO:0000313" key="2">
    <source>
        <dbReference type="Proteomes" id="UP001201262"/>
    </source>
</evidence>
<dbReference type="EMBL" id="JAJTJA010000008">
    <property type="protein sequence ID" value="KAH8695393.1"/>
    <property type="molecule type" value="Genomic_DNA"/>
</dbReference>
<name>A0AAD4KPL0_9EURO</name>
<organism evidence="1 2">
    <name type="scientific">Talaromyces proteolyticus</name>
    <dbReference type="NCBI Taxonomy" id="1131652"/>
    <lineage>
        <taxon>Eukaryota</taxon>
        <taxon>Fungi</taxon>
        <taxon>Dikarya</taxon>
        <taxon>Ascomycota</taxon>
        <taxon>Pezizomycotina</taxon>
        <taxon>Eurotiomycetes</taxon>
        <taxon>Eurotiomycetidae</taxon>
        <taxon>Eurotiales</taxon>
        <taxon>Trichocomaceae</taxon>
        <taxon>Talaromyces</taxon>
        <taxon>Talaromyces sect. Bacilispori</taxon>
    </lineage>
</organism>
<protein>
    <submittedName>
        <fullName evidence="1">Uncharacterized protein</fullName>
    </submittedName>
</protein>
<sequence length="58" mass="6414">MDHFQTICPISSRSCNHTQKNSQILGAYQYCSFCKSTSLSRARLPSTILIIASFSGTL</sequence>
<reference evidence="1" key="1">
    <citation type="submission" date="2021-12" db="EMBL/GenBank/DDBJ databases">
        <title>Convergent genome expansion in fungi linked to evolution of root-endophyte symbiosis.</title>
        <authorList>
            <consortium name="DOE Joint Genome Institute"/>
            <person name="Ke Y.-H."/>
            <person name="Bonito G."/>
            <person name="Liao H.-L."/>
            <person name="Looney B."/>
            <person name="Rojas-Flechas A."/>
            <person name="Nash J."/>
            <person name="Hameed K."/>
            <person name="Schadt C."/>
            <person name="Martin F."/>
            <person name="Crous P.W."/>
            <person name="Miettinen O."/>
            <person name="Magnuson J.K."/>
            <person name="Labbe J."/>
            <person name="Jacobson D."/>
            <person name="Doktycz M.J."/>
            <person name="Veneault-Fourrey C."/>
            <person name="Kuo A."/>
            <person name="Mondo S."/>
            <person name="Calhoun S."/>
            <person name="Riley R."/>
            <person name="Ohm R."/>
            <person name="LaButti K."/>
            <person name="Andreopoulos B."/>
            <person name="Pangilinan J."/>
            <person name="Nolan M."/>
            <person name="Tritt A."/>
            <person name="Clum A."/>
            <person name="Lipzen A."/>
            <person name="Daum C."/>
            <person name="Barry K."/>
            <person name="Grigoriev I.V."/>
            <person name="Vilgalys R."/>
        </authorList>
    </citation>
    <scope>NUCLEOTIDE SEQUENCE</scope>
    <source>
        <strain evidence="1">PMI_201</strain>
    </source>
</reference>
<dbReference type="RefSeq" id="XP_046070535.1">
    <property type="nucleotide sequence ID" value="XM_046216564.1"/>
</dbReference>
<dbReference type="AlphaFoldDB" id="A0AAD4KPL0"/>
<keyword evidence="2" id="KW-1185">Reference proteome</keyword>
<proteinExistence type="predicted"/>
<gene>
    <name evidence="1" type="ORF">BGW36DRAFT_382613</name>
</gene>
<dbReference type="Proteomes" id="UP001201262">
    <property type="component" value="Unassembled WGS sequence"/>
</dbReference>
<accession>A0AAD4KPL0</accession>
<dbReference type="GeneID" id="70246851"/>
<comment type="caution">
    <text evidence="1">The sequence shown here is derived from an EMBL/GenBank/DDBJ whole genome shotgun (WGS) entry which is preliminary data.</text>
</comment>